<dbReference type="InterPro" id="IPR001310">
    <property type="entry name" value="Histidine_triad_HIT"/>
</dbReference>
<dbReference type="PROSITE" id="PS51084">
    <property type="entry name" value="HIT_2"/>
    <property type="match status" value="1"/>
</dbReference>
<evidence type="ECO:0000259" key="4">
    <source>
        <dbReference type="PROSITE" id="PS51084"/>
    </source>
</evidence>
<dbReference type="EMBL" id="SAVA01000003">
    <property type="protein sequence ID" value="RWR53267.1"/>
    <property type="molecule type" value="Genomic_DNA"/>
</dbReference>
<dbReference type="InterPro" id="IPR011146">
    <property type="entry name" value="HIT-like"/>
</dbReference>
<evidence type="ECO:0000256" key="3">
    <source>
        <dbReference type="PROSITE-ProRule" id="PRU00464"/>
    </source>
</evidence>
<feature type="active site" description="Tele-AMP-histidine intermediate" evidence="1">
    <location>
        <position position="110"/>
    </location>
</feature>
<dbReference type="SUPFAM" id="SSF54197">
    <property type="entry name" value="HIT-like"/>
    <property type="match status" value="1"/>
</dbReference>
<dbReference type="InterPro" id="IPR036265">
    <property type="entry name" value="HIT-like_sf"/>
</dbReference>
<proteinExistence type="predicted"/>
<dbReference type="PANTHER" id="PTHR23089">
    <property type="entry name" value="HISTIDINE TRIAD HIT PROTEIN"/>
    <property type="match status" value="1"/>
</dbReference>
<protein>
    <submittedName>
        <fullName evidence="5">HIT domain-containing protein</fullName>
    </submittedName>
</protein>
<dbReference type="RefSeq" id="WP_113899558.1">
    <property type="nucleotide sequence ID" value="NZ_JBHSOM010000009.1"/>
</dbReference>
<dbReference type="PROSITE" id="PS00892">
    <property type="entry name" value="HIT_1"/>
    <property type="match status" value="1"/>
</dbReference>
<reference evidence="6" key="2">
    <citation type="submission" date="2019-01" db="EMBL/GenBank/DDBJ databases">
        <title>Sinorhodobacter populi sp. nov. isolated from the symptomatic bark tissue of Populus euramericana canker.</title>
        <authorList>
            <person name="Li Y."/>
        </authorList>
    </citation>
    <scope>NUCLEOTIDE SEQUENCE [LARGE SCALE GENOMIC DNA]</scope>
    <source>
        <strain evidence="6">CGMCC 1.12963</strain>
    </source>
</reference>
<organism evidence="5 6">
    <name type="scientific">Paenirhodobacter huangdaonensis</name>
    <dbReference type="NCBI Taxonomy" id="2501515"/>
    <lineage>
        <taxon>Bacteria</taxon>
        <taxon>Pseudomonadati</taxon>
        <taxon>Pseudomonadota</taxon>
        <taxon>Alphaproteobacteria</taxon>
        <taxon>Rhodobacterales</taxon>
        <taxon>Rhodobacter group</taxon>
        <taxon>Paenirhodobacter</taxon>
    </lineage>
</organism>
<feature type="short sequence motif" description="Histidine triad motif" evidence="2 3">
    <location>
        <begin position="108"/>
        <end position="112"/>
    </location>
</feature>
<feature type="domain" description="HIT" evidence="4">
    <location>
        <begin position="10"/>
        <end position="126"/>
    </location>
</feature>
<sequence>MAYVYDTNNIFARILRGEIPNNTVLETEHTLVFRDIAPKAPVHVLAIPKGPYVTYDHFCAEASDAEIIDFTRACAKVCAMLGIEAKDGGKGFRAITNSGENGVQEVPHFHLHILGGRSLGRMLDLD</sequence>
<dbReference type="Gene3D" id="3.30.428.10">
    <property type="entry name" value="HIT-like"/>
    <property type="match status" value="1"/>
</dbReference>
<dbReference type="InterPro" id="IPR019808">
    <property type="entry name" value="Histidine_triad_CS"/>
</dbReference>
<dbReference type="Proteomes" id="UP000288071">
    <property type="component" value="Unassembled WGS sequence"/>
</dbReference>
<evidence type="ECO:0000256" key="1">
    <source>
        <dbReference type="PIRSR" id="PIRSR601310-1"/>
    </source>
</evidence>
<gene>
    <name evidence="5" type="ORF">EOW66_06030</name>
</gene>
<name>A0A3S3M068_9RHOB</name>
<dbReference type="GO" id="GO:0003824">
    <property type="term" value="F:catalytic activity"/>
    <property type="evidence" value="ECO:0007669"/>
    <property type="project" value="InterPro"/>
</dbReference>
<dbReference type="PRINTS" id="PR00332">
    <property type="entry name" value="HISTRIAD"/>
</dbReference>
<dbReference type="Pfam" id="PF01230">
    <property type="entry name" value="HIT"/>
    <property type="match status" value="1"/>
</dbReference>
<keyword evidence="6" id="KW-1185">Reference proteome</keyword>
<evidence type="ECO:0000313" key="6">
    <source>
        <dbReference type="Proteomes" id="UP000288071"/>
    </source>
</evidence>
<reference evidence="5 6" key="1">
    <citation type="submission" date="2019-01" db="EMBL/GenBank/DDBJ databases">
        <title>Sinorhodobacter populi sp. nov. isolated from the symptomatic bark tissue of Populus euramericana canker.</title>
        <authorList>
            <person name="Xu G."/>
        </authorList>
    </citation>
    <scope>NUCLEOTIDE SEQUENCE [LARGE SCALE GENOMIC DNA]</scope>
    <source>
        <strain evidence="5 6">CGMCC 1.12963</strain>
    </source>
</reference>
<evidence type="ECO:0000313" key="5">
    <source>
        <dbReference type="EMBL" id="RWR53267.1"/>
    </source>
</evidence>
<dbReference type="AlphaFoldDB" id="A0A3S3M068"/>
<evidence type="ECO:0000256" key="2">
    <source>
        <dbReference type="PIRSR" id="PIRSR601310-3"/>
    </source>
</evidence>
<accession>A0A3S3M068</accession>
<comment type="caution">
    <text evidence="5">The sequence shown here is derived from an EMBL/GenBank/DDBJ whole genome shotgun (WGS) entry which is preliminary data.</text>
</comment>